<name>A0A6J5Q594_9CAUD</name>
<feature type="non-terminal residue" evidence="1">
    <location>
        <position position="1"/>
    </location>
</feature>
<dbReference type="InterPro" id="IPR008979">
    <property type="entry name" value="Galactose-bd-like_sf"/>
</dbReference>
<protein>
    <submittedName>
        <fullName evidence="1">Uncharacterized protein</fullName>
    </submittedName>
</protein>
<dbReference type="Gene3D" id="2.60.120.260">
    <property type="entry name" value="Galactose-binding domain-like"/>
    <property type="match status" value="1"/>
</dbReference>
<accession>A0A6J5Q594</accession>
<dbReference type="EMBL" id="LR796934">
    <property type="protein sequence ID" value="CAB4176661.1"/>
    <property type="molecule type" value="Genomic_DNA"/>
</dbReference>
<gene>
    <name evidence="1" type="ORF">UFOVP995_45</name>
</gene>
<evidence type="ECO:0000313" key="1">
    <source>
        <dbReference type="EMBL" id="CAB4176661.1"/>
    </source>
</evidence>
<reference evidence="1" key="1">
    <citation type="submission" date="2020-05" db="EMBL/GenBank/DDBJ databases">
        <authorList>
            <person name="Chiriac C."/>
            <person name="Salcher M."/>
            <person name="Ghai R."/>
            <person name="Kavagutti S V."/>
        </authorList>
    </citation>
    <scope>NUCLEOTIDE SEQUENCE</scope>
</reference>
<dbReference type="SUPFAM" id="SSF49785">
    <property type="entry name" value="Galactose-binding domain-like"/>
    <property type="match status" value="1"/>
</dbReference>
<sequence>AAYYAPRFDYSPTNIGEPRGLLIEGSAINSALYSENINPNSSPQNIYWVVTGGSGASLASVIPVSQTDPANGTTASRCILGTSAVGRVYQGVSTTIGATYTMSFWAKSISGNTALHFWHYNSATGNYTAVTVGTSWARYQITVLARSGGGFVEFGIANLTATAATVDLWGMQVELGSGASSYIVTGASQVTRNADFLFSASSSGAGRSNEFSLDDLAPGISALNEHTVLWTYGRDPNSKREYPASLYARTNANTERIDLRDFSGTTVEVGTQTRTVQSVTVGTASIVKIALAQSTSAYPSSAINGTSATLTSGVIDSALGLQWVQLCNSSAVGISFNPIWARQLKVYPTALTAAQLQTLTTL</sequence>
<organism evidence="1">
    <name type="scientific">uncultured Caudovirales phage</name>
    <dbReference type="NCBI Taxonomy" id="2100421"/>
    <lineage>
        <taxon>Viruses</taxon>
        <taxon>Duplodnaviria</taxon>
        <taxon>Heunggongvirae</taxon>
        <taxon>Uroviricota</taxon>
        <taxon>Caudoviricetes</taxon>
        <taxon>Peduoviridae</taxon>
        <taxon>Maltschvirus</taxon>
        <taxon>Maltschvirus maltsch</taxon>
    </lineage>
</organism>
<proteinExistence type="predicted"/>